<accession>A0ABN0FCQ5</accession>
<dbReference type="EMBL" id="AKAU01000195">
    <property type="protein sequence ID" value="EIM96361.1"/>
    <property type="molecule type" value="Genomic_DNA"/>
</dbReference>
<gene>
    <name evidence="1" type="ORF">WQE_34431</name>
</gene>
<proteinExistence type="predicted"/>
<keyword evidence="2" id="KW-1185">Reference proteome</keyword>
<evidence type="ECO:0000313" key="2">
    <source>
        <dbReference type="Proteomes" id="UP000004980"/>
    </source>
</evidence>
<name>A0ABN0FCQ5_9BURK</name>
<evidence type="ECO:0000313" key="1">
    <source>
        <dbReference type="EMBL" id="EIM96361.1"/>
    </source>
</evidence>
<sequence length="66" mass="7177">MQGHADPLFSLVSGTLYSGRQKSTGDKRNNAEMYVRGAAGKHRFDIADKVPQIFDDTSGVSKHNPA</sequence>
<dbReference type="Proteomes" id="UP000004980">
    <property type="component" value="Unassembled WGS sequence"/>
</dbReference>
<comment type="caution">
    <text evidence="1">The sequence shown here is derived from an EMBL/GenBank/DDBJ whole genome shotgun (WGS) entry which is preliminary data.</text>
</comment>
<protein>
    <submittedName>
        <fullName evidence="1">Uncharacterized protein</fullName>
    </submittedName>
</protein>
<reference evidence="1 2" key="1">
    <citation type="journal article" date="2012" name="J. Bacteriol.">
        <title>Draft Genome Sequence of the Soil Bacterium Burkholderia terrae Strain BS001, Which Interacts with Fungal Surface Structures.</title>
        <authorList>
            <person name="Nazir R."/>
            <person name="Hansen M.A."/>
            <person name="Sorensen S."/>
            <person name="van Elsas J.D."/>
        </authorList>
    </citation>
    <scope>NUCLEOTIDE SEQUENCE [LARGE SCALE GENOMIC DNA]</scope>
    <source>
        <strain evidence="1 2">BS001</strain>
    </source>
</reference>
<organism evidence="1 2">
    <name type="scientific">Paraburkholderia hospita</name>
    <dbReference type="NCBI Taxonomy" id="169430"/>
    <lineage>
        <taxon>Bacteria</taxon>
        <taxon>Pseudomonadati</taxon>
        <taxon>Pseudomonadota</taxon>
        <taxon>Betaproteobacteria</taxon>
        <taxon>Burkholderiales</taxon>
        <taxon>Burkholderiaceae</taxon>
        <taxon>Paraburkholderia</taxon>
    </lineage>
</organism>